<evidence type="ECO:0000313" key="2">
    <source>
        <dbReference type="EMBL" id="EYU19259.1"/>
    </source>
</evidence>
<gene>
    <name evidence="2" type="ORF">MIMGU_mgv1a016350mg</name>
</gene>
<dbReference type="PhylomeDB" id="A0A022PUP7"/>
<reference evidence="2 3" key="1">
    <citation type="journal article" date="2013" name="Proc. Natl. Acad. Sci. U.S.A.">
        <title>Fine-scale variation in meiotic recombination in Mimulus inferred from population shotgun sequencing.</title>
        <authorList>
            <person name="Hellsten U."/>
            <person name="Wright K.M."/>
            <person name="Jenkins J."/>
            <person name="Shu S."/>
            <person name="Yuan Y."/>
            <person name="Wessler S.R."/>
            <person name="Schmutz J."/>
            <person name="Willis J.H."/>
            <person name="Rokhsar D.S."/>
        </authorList>
    </citation>
    <scope>NUCLEOTIDE SEQUENCE [LARGE SCALE GENOMIC DNA]</scope>
    <source>
        <strain evidence="3">cv. DUN x IM62</strain>
    </source>
</reference>
<dbReference type="PANTHER" id="PTHR33647">
    <property type="entry name" value="OS01G0793900 PROTEIN"/>
    <property type="match status" value="1"/>
</dbReference>
<accession>A0A022PUP7</accession>
<feature type="compositionally biased region" description="Low complexity" evidence="1">
    <location>
        <begin position="32"/>
        <end position="45"/>
    </location>
</feature>
<feature type="region of interest" description="Disordered" evidence="1">
    <location>
        <begin position="1"/>
        <end position="47"/>
    </location>
</feature>
<dbReference type="eggNOG" id="ENOG502S3Z3">
    <property type="taxonomic scope" value="Eukaryota"/>
</dbReference>
<organism evidence="2 3">
    <name type="scientific">Erythranthe guttata</name>
    <name type="common">Yellow monkey flower</name>
    <name type="synonym">Mimulus guttatus</name>
    <dbReference type="NCBI Taxonomy" id="4155"/>
    <lineage>
        <taxon>Eukaryota</taxon>
        <taxon>Viridiplantae</taxon>
        <taxon>Streptophyta</taxon>
        <taxon>Embryophyta</taxon>
        <taxon>Tracheophyta</taxon>
        <taxon>Spermatophyta</taxon>
        <taxon>Magnoliopsida</taxon>
        <taxon>eudicotyledons</taxon>
        <taxon>Gunneridae</taxon>
        <taxon>Pentapetalae</taxon>
        <taxon>asterids</taxon>
        <taxon>lamiids</taxon>
        <taxon>Lamiales</taxon>
        <taxon>Phrymaceae</taxon>
        <taxon>Erythranthe</taxon>
    </lineage>
</organism>
<dbReference type="EMBL" id="KI632305">
    <property type="protein sequence ID" value="EYU19259.1"/>
    <property type="molecule type" value="Genomic_DNA"/>
</dbReference>
<dbReference type="STRING" id="4155.A0A022PUP7"/>
<name>A0A022PUP7_ERYGU</name>
<evidence type="ECO:0000256" key="1">
    <source>
        <dbReference type="SAM" id="MobiDB-lite"/>
    </source>
</evidence>
<dbReference type="KEGG" id="egt:105948723"/>
<proteinExistence type="predicted"/>
<protein>
    <submittedName>
        <fullName evidence="2">Uncharacterized protein</fullName>
    </submittedName>
</protein>
<keyword evidence="3" id="KW-1185">Reference proteome</keyword>
<sequence length="124" mass="13092">MGNCIRKGSAAEWGGEDWGSFGSGDKTRIGKKSGVGSSGKMQKSSLPVEGKVVTSGCISASATASDEVTEVKVKISKKQLETLLKKADVEGLSTEQVLAQLMNVADQLEAHQRSWKPALKSIPE</sequence>
<dbReference type="AlphaFoldDB" id="A0A022PUP7"/>
<dbReference type="PANTHER" id="PTHR33647:SF5">
    <property type="entry name" value="OS01G0793900 PROTEIN"/>
    <property type="match status" value="1"/>
</dbReference>
<evidence type="ECO:0000313" key="3">
    <source>
        <dbReference type="Proteomes" id="UP000030748"/>
    </source>
</evidence>
<dbReference type="Proteomes" id="UP000030748">
    <property type="component" value="Unassembled WGS sequence"/>
</dbReference>
<dbReference type="OrthoDB" id="610799at2759"/>
<dbReference type="OMA" id="NQPRLWK"/>